<evidence type="ECO:0000313" key="2">
    <source>
        <dbReference type="Proteomes" id="UP000575083"/>
    </source>
</evidence>
<dbReference type="EMBL" id="JACHLK010000011">
    <property type="protein sequence ID" value="MBB6562213.1"/>
    <property type="molecule type" value="Genomic_DNA"/>
</dbReference>
<comment type="caution">
    <text evidence="1">The sequence shown here is derived from an EMBL/GenBank/DDBJ whole genome shotgun (WGS) entry which is preliminary data.</text>
</comment>
<protein>
    <submittedName>
        <fullName evidence="1">Uncharacterized protein</fullName>
    </submittedName>
</protein>
<evidence type="ECO:0000313" key="1">
    <source>
        <dbReference type="EMBL" id="MBB6562213.1"/>
    </source>
</evidence>
<keyword evidence="2" id="KW-1185">Reference proteome</keyword>
<reference evidence="1 2" key="1">
    <citation type="submission" date="2020-08" db="EMBL/GenBank/DDBJ databases">
        <title>Functional genomics of gut bacteria from endangered species of beetles.</title>
        <authorList>
            <person name="Carlos-Shanley C."/>
        </authorList>
    </citation>
    <scope>NUCLEOTIDE SEQUENCE [LARGE SCALE GENOMIC DNA]</scope>
    <source>
        <strain evidence="1 2">S00198</strain>
    </source>
</reference>
<name>A0A7X0UBK8_9BURK</name>
<organism evidence="1 2">
    <name type="scientific">Acidovorax soli</name>
    <dbReference type="NCBI Taxonomy" id="592050"/>
    <lineage>
        <taxon>Bacteria</taxon>
        <taxon>Pseudomonadati</taxon>
        <taxon>Pseudomonadota</taxon>
        <taxon>Betaproteobacteria</taxon>
        <taxon>Burkholderiales</taxon>
        <taxon>Comamonadaceae</taxon>
        <taxon>Acidovorax</taxon>
    </lineage>
</organism>
<gene>
    <name evidence="1" type="ORF">HNP48_004922</name>
</gene>
<accession>A0A7X0UBK8</accession>
<dbReference type="RefSeq" id="WP_184861994.1">
    <property type="nucleotide sequence ID" value="NZ_JACHLK010000011.1"/>
</dbReference>
<sequence>MKMPSLKTQYFPLSGGLDAESAQLTLRPGMVTGAINYESSALEGYERIGGYERFDGRARPGDAAYQCLRAATAFTGVAAGQTVVGATSGATAVVLLLRHAAQIVVTQRTGVFAVGEVLTVAGSPVGRFDGDASDIDGFDDNAFAALAAEHYRTAIGAVPGSGPLRGVAVLNGTVYAWRDNLAATACSIYKSSATGWAPVLHYHELAFSSGSGTEPAVGANVTKGAVSAIVKRVVVESGTWAAGTAKGRFIVTAPSGGPFTAGAFTAGVTALAGGAEVAITQLPGGRLDTVVYNFNGRAGQQRIYGADGVNRGFEFDGEVLVPLATGMAVDKPVHCVAHKNHLFFSFEGSLQHSAVGDPYRWSAVVGAAEIAAGDVVTGLQVLPSDAEGGALMVFAAGRTWVLYGSSSADWRFVNFADDVGAQRGSVQSLGRVLVLDTLGVAVVSATQAFGNFERLPLSARIQRLLKARQVTASVVNRADKRMRLFFAGGEGLSVTPIPTADGGSALAFMPIDYGRTVRCTCDAVVGGEHRNFFGSDDGFVYEADRGRSFDGAEIVAYLKLAFNHTKSPMEKKRFRRVDLESKNRSACRLLVQGEYSLGRPEVGLTDVVGVLQNAGGAYYSVSNYGQSYYSVPANALSKVRLDGVGTDLSLNIVSSARDELPHTLQSVSVVYTPRRLDR</sequence>
<dbReference type="Proteomes" id="UP000575083">
    <property type="component" value="Unassembled WGS sequence"/>
</dbReference>
<dbReference type="AlphaFoldDB" id="A0A7X0UBK8"/>
<proteinExistence type="predicted"/>